<dbReference type="Pfam" id="PF05078">
    <property type="entry name" value="DUF679"/>
    <property type="match status" value="1"/>
</dbReference>
<dbReference type="STRING" id="1088818.A0A2H9ZVC4"/>
<dbReference type="GO" id="GO:0016020">
    <property type="term" value="C:membrane"/>
    <property type="evidence" value="ECO:0007669"/>
    <property type="project" value="UniProtKB-SubCell"/>
</dbReference>
<evidence type="ECO:0000256" key="5">
    <source>
        <dbReference type="ARBA" id="ARBA00023136"/>
    </source>
</evidence>
<dbReference type="GO" id="GO:0010256">
    <property type="term" value="P:endomembrane system organization"/>
    <property type="evidence" value="ECO:0007669"/>
    <property type="project" value="TreeGrafter"/>
</dbReference>
<dbReference type="GO" id="GO:0005737">
    <property type="term" value="C:cytoplasm"/>
    <property type="evidence" value="ECO:0007669"/>
    <property type="project" value="UniProtKB-ARBA"/>
</dbReference>
<feature type="transmembrane region" description="Helical" evidence="7">
    <location>
        <begin position="83"/>
        <end position="101"/>
    </location>
</feature>
<reference evidence="8 9" key="1">
    <citation type="journal article" date="2017" name="Nature">
        <title>The Apostasia genome and the evolution of orchids.</title>
        <authorList>
            <person name="Zhang G.Q."/>
            <person name="Liu K.W."/>
            <person name="Li Z."/>
            <person name="Lohaus R."/>
            <person name="Hsiao Y.Y."/>
            <person name="Niu S.C."/>
            <person name="Wang J.Y."/>
            <person name="Lin Y.C."/>
            <person name="Xu Q."/>
            <person name="Chen L.J."/>
            <person name="Yoshida K."/>
            <person name="Fujiwara S."/>
            <person name="Wang Z.W."/>
            <person name="Zhang Y.Q."/>
            <person name="Mitsuda N."/>
            <person name="Wang M."/>
            <person name="Liu G.H."/>
            <person name="Pecoraro L."/>
            <person name="Huang H.X."/>
            <person name="Xiao X.J."/>
            <person name="Lin M."/>
            <person name="Wu X.Y."/>
            <person name="Wu W.L."/>
            <person name="Chen Y.Y."/>
            <person name="Chang S.B."/>
            <person name="Sakamoto S."/>
            <person name="Ohme-Takagi M."/>
            <person name="Yagi M."/>
            <person name="Zeng S.J."/>
            <person name="Shen C.Y."/>
            <person name="Yeh C.M."/>
            <person name="Luo Y.B."/>
            <person name="Tsai W.C."/>
            <person name="Van de Peer Y."/>
            <person name="Liu Z.J."/>
        </authorList>
    </citation>
    <scope>NUCLEOTIDE SEQUENCE [LARGE SCALE GENOMIC DNA]</scope>
    <source>
        <strain evidence="9">cv. Shenzhen</strain>
        <tissue evidence="8">Stem</tissue>
    </source>
</reference>
<comment type="similarity">
    <text evidence="2">Belongs to the plant DMP1 protein family.</text>
</comment>
<evidence type="ECO:0000256" key="4">
    <source>
        <dbReference type="ARBA" id="ARBA00022989"/>
    </source>
</evidence>
<keyword evidence="4 7" id="KW-1133">Transmembrane helix</keyword>
<dbReference type="EMBL" id="KZ453531">
    <property type="protein sequence ID" value="PKA47259.1"/>
    <property type="molecule type" value="Genomic_DNA"/>
</dbReference>
<feature type="transmembrane region" description="Helical" evidence="7">
    <location>
        <begin position="182"/>
        <end position="200"/>
    </location>
</feature>
<dbReference type="AlphaFoldDB" id="A0A2H9ZVC4"/>
<dbReference type="PANTHER" id="PTHR31621:SF0">
    <property type="entry name" value="PROTEIN DMP6"/>
    <property type="match status" value="1"/>
</dbReference>
<organism evidence="8 9">
    <name type="scientific">Apostasia shenzhenica</name>
    <dbReference type="NCBI Taxonomy" id="1088818"/>
    <lineage>
        <taxon>Eukaryota</taxon>
        <taxon>Viridiplantae</taxon>
        <taxon>Streptophyta</taxon>
        <taxon>Embryophyta</taxon>
        <taxon>Tracheophyta</taxon>
        <taxon>Spermatophyta</taxon>
        <taxon>Magnoliopsida</taxon>
        <taxon>Liliopsida</taxon>
        <taxon>Asparagales</taxon>
        <taxon>Orchidaceae</taxon>
        <taxon>Apostasioideae</taxon>
        <taxon>Apostasia</taxon>
    </lineage>
</organism>
<dbReference type="Proteomes" id="UP000236161">
    <property type="component" value="Unassembled WGS sequence"/>
</dbReference>
<evidence type="ECO:0000313" key="8">
    <source>
        <dbReference type="EMBL" id="PKA47259.1"/>
    </source>
</evidence>
<feature type="region of interest" description="Disordered" evidence="6">
    <location>
        <begin position="1"/>
        <end position="23"/>
    </location>
</feature>
<evidence type="ECO:0000256" key="1">
    <source>
        <dbReference type="ARBA" id="ARBA00004141"/>
    </source>
</evidence>
<evidence type="ECO:0000256" key="3">
    <source>
        <dbReference type="ARBA" id="ARBA00022692"/>
    </source>
</evidence>
<evidence type="ECO:0000256" key="2">
    <source>
        <dbReference type="ARBA" id="ARBA00008707"/>
    </source>
</evidence>
<keyword evidence="9" id="KW-1185">Reference proteome</keyword>
<evidence type="ECO:0000256" key="7">
    <source>
        <dbReference type="SAM" id="Phobius"/>
    </source>
</evidence>
<accession>A0A2H9ZVC4</accession>
<sequence length="214" mass="23000">MPAATKDAESQHDSPEEKQPLLRREITVNPPDIQLSPAQKAIAKTFQSTAELAKLLPTGTVLAFQILSPLLTNGGDCLPTNRSMAAALVLLCALSCFALSFTDSFRDAGGKVRYGFATFRGMWVIDGTAQLTATEAAAYRMRFIDFAHGFMSVILFAAIALLDPNFVSCFYPSPAPETEQMLVGMPVAMGVLGGAFFVTFPTTRHGIGFPLSSR</sequence>
<proteinExistence type="inferred from homology"/>
<name>A0A2H9ZVC4_9ASPA</name>
<dbReference type="InterPro" id="IPR007770">
    <property type="entry name" value="DMP"/>
</dbReference>
<keyword evidence="5 7" id="KW-0472">Membrane</keyword>
<gene>
    <name evidence="8" type="ORF">AXF42_Ash017204</name>
</gene>
<evidence type="ECO:0000313" key="9">
    <source>
        <dbReference type="Proteomes" id="UP000236161"/>
    </source>
</evidence>
<keyword evidence="3 7" id="KW-0812">Transmembrane</keyword>
<evidence type="ECO:0000256" key="6">
    <source>
        <dbReference type="SAM" id="MobiDB-lite"/>
    </source>
</evidence>
<comment type="subcellular location">
    <subcellularLocation>
        <location evidence="1">Membrane</location>
        <topology evidence="1">Multi-pass membrane protein</topology>
    </subcellularLocation>
</comment>
<dbReference type="PANTHER" id="PTHR31621">
    <property type="entry name" value="PROTEIN DMP3"/>
    <property type="match status" value="1"/>
</dbReference>
<feature type="transmembrane region" description="Helical" evidence="7">
    <location>
        <begin position="143"/>
        <end position="162"/>
    </location>
</feature>
<dbReference type="OrthoDB" id="525686at2759"/>
<protein>
    <submittedName>
        <fullName evidence="8">Uncharacterized protein</fullName>
    </submittedName>
</protein>